<dbReference type="SMART" id="SM00640">
    <property type="entry name" value="Glyco_32"/>
    <property type="match status" value="1"/>
</dbReference>
<sequence length="497" mass="57056">MNNVLEKQQYYTEKYRPQFHFTPERNWMNDPNGMVFYKGEYHLFYQYHPNGTTWGPMHWGHAVSKDLVHWEHLPIALAPDEHGTIFSGSAVVDWNDTSGFFDGKSGLVAIFTHADTYPDSNRPRQRQSLAYSKDNGRSWVKYGGNPVLQEESITDFRDPKVFWHRETNQWVMVLAAGQTVRMYSSQNLISWEFASEFGAGHGSHQGVWECPDLFELPVDGDSNQKKWVLFVSIGNDPKYKEGSRTQYFIGDFDGKTFFNHHKPETTLWIDHGRDNYAGVSWSDVPAGDGRRIYIGWMSNWRYANVTPTKEWRSAMTIPRVLELKKTEEGIRLVQKPIRELQSLRHDKAVLENEVVGPEQNLLANIKSNTFEIIAKFEIGSAEEFGLKVCKGTNDETIIGYNPVNQTLFVDRTHSGEAVFHEDFAGKHETILLPENHQITLHVLVDQSSVELFGNGGVSVITDLIFPNQDSKQIELYAKNGKVKLESLELYTLKSVWR</sequence>
<dbReference type="AlphaFoldDB" id="A0A562K6L3"/>
<dbReference type="Pfam" id="PF00251">
    <property type="entry name" value="Glyco_hydro_32N"/>
    <property type="match status" value="1"/>
</dbReference>
<comment type="caution">
    <text evidence="8">The sequence shown here is derived from an EMBL/GenBank/DDBJ whole genome shotgun (WGS) entry which is preliminary data.</text>
</comment>
<evidence type="ECO:0000256" key="3">
    <source>
        <dbReference type="ARBA" id="ARBA00023277"/>
    </source>
</evidence>
<dbReference type="Proteomes" id="UP000318667">
    <property type="component" value="Unassembled WGS sequence"/>
</dbReference>
<feature type="domain" description="Glycosyl hydrolase family 32 N-terminal" evidence="6">
    <location>
        <begin position="20"/>
        <end position="336"/>
    </location>
</feature>
<proteinExistence type="inferred from homology"/>
<keyword evidence="4 5" id="KW-0326">Glycosidase</keyword>
<accession>A0A562K6L3</accession>
<gene>
    <name evidence="8" type="ORF">IQ19_00324</name>
</gene>
<evidence type="ECO:0000313" key="8">
    <source>
        <dbReference type="EMBL" id="TWH90874.1"/>
    </source>
</evidence>
<dbReference type="InterPro" id="IPR013148">
    <property type="entry name" value="Glyco_hydro_32_N"/>
</dbReference>
<keyword evidence="9" id="KW-1185">Reference proteome</keyword>
<dbReference type="GO" id="GO:0004575">
    <property type="term" value="F:sucrose alpha-glucosidase activity"/>
    <property type="evidence" value="ECO:0007669"/>
    <property type="project" value="TreeGrafter"/>
</dbReference>
<dbReference type="EMBL" id="VLKI01000001">
    <property type="protein sequence ID" value="TWH90874.1"/>
    <property type="molecule type" value="Genomic_DNA"/>
</dbReference>
<dbReference type="InterPro" id="IPR018053">
    <property type="entry name" value="Glyco_hydro_32_AS"/>
</dbReference>
<dbReference type="Gene3D" id="2.115.10.20">
    <property type="entry name" value="Glycosyl hydrolase domain, family 43"/>
    <property type="match status" value="1"/>
</dbReference>
<dbReference type="InterPro" id="IPR023296">
    <property type="entry name" value="Glyco_hydro_beta-prop_sf"/>
</dbReference>
<dbReference type="CDD" id="cd18622">
    <property type="entry name" value="GH32_Inu-like"/>
    <property type="match status" value="1"/>
</dbReference>
<dbReference type="GO" id="GO:0005987">
    <property type="term" value="P:sucrose catabolic process"/>
    <property type="evidence" value="ECO:0007669"/>
    <property type="project" value="TreeGrafter"/>
</dbReference>
<dbReference type="InterPro" id="IPR001362">
    <property type="entry name" value="Glyco_hydro_32"/>
</dbReference>
<dbReference type="Gene3D" id="2.60.120.560">
    <property type="entry name" value="Exo-inulinase, domain 1"/>
    <property type="match status" value="1"/>
</dbReference>
<feature type="domain" description="Glycosyl hydrolase family 32 C-terminal" evidence="7">
    <location>
        <begin position="339"/>
        <end position="490"/>
    </location>
</feature>
<evidence type="ECO:0000259" key="7">
    <source>
        <dbReference type="Pfam" id="PF08244"/>
    </source>
</evidence>
<keyword evidence="2 5" id="KW-0378">Hydrolase</keyword>
<dbReference type="GeneID" id="71202709"/>
<evidence type="ECO:0000259" key="6">
    <source>
        <dbReference type="Pfam" id="PF00251"/>
    </source>
</evidence>
<dbReference type="InterPro" id="IPR013189">
    <property type="entry name" value="Glyco_hydro_32_C"/>
</dbReference>
<dbReference type="PANTHER" id="PTHR42800">
    <property type="entry name" value="EXOINULINASE INUD (AFU_ORTHOLOGUE AFUA_5G00480)"/>
    <property type="match status" value="1"/>
</dbReference>
<reference evidence="8 9" key="1">
    <citation type="journal article" date="2015" name="Stand. Genomic Sci.">
        <title>Genomic Encyclopedia of Bacterial and Archaeal Type Strains, Phase III: the genomes of soil and plant-associated and newly described type strains.</title>
        <authorList>
            <person name="Whitman W.B."/>
            <person name="Woyke T."/>
            <person name="Klenk H.P."/>
            <person name="Zhou Y."/>
            <person name="Lilburn T.G."/>
            <person name="Beck B.J."/>
            <person name="De Vos P."/>
            <person name="Vandamme P."/>
            <person name="Eisen J.A."/>
            <person name="Garrity G."/>
            <person name="Hugenholtz P."/>
            <person name="Kyrpides N.C."/>
        </authorList>
    </citation>
    <scope>NUCLEOTIDE SEQUENCE [LARGE SCALE GENOMIC DNA]</scope>
    <source>
        <strain evidence="8 9">CGMCC 1.10115</strain>
    </source>
</reference>
<organism evidence="8 9">
    <name type="scientific">Cytobacillus oceanisediminis</name>
    <dbReference type="NCBI Taxonomy" id="665099"/>
    <lineage>
        <taxon>Bacteria</taxon>
        <taxon>Bacillati</taxon>
        <taxon>Bacillota</taxon>
        <taxon>Bacilli</taxon>
        <taxon>Bacillales</taxon>
        <taxon>Bacillaceae</taxon>
        <taxon>Cytobacillus</taxon>
    </lineage>
</organism>
<keyword evidence="3" id="KW-0119">Carbohydrate metabolism</keyword>
<protein>
    <submittedName>
        <fullName evidence="8">Fructan beta-fructosidase</fullName>
    </submittedName>
</protein>
<dbReference type="SUPFAM" id="SSF75005">
    <property type="entry name" value="Arabinanase/levansucrase/invertase"/>
    <property type="match status" value="1"/>
</dbReference>
<dbReference type="InterPro" id="IPR013320">
    <property type="entry name" value="ConA-like_dom_sf"/>
</dbReference>
<evidence type="ECO:0000256" key="5">
    <source>
        <dbReference type="RuleBase" id="RU362110"/>
    </source>
</evidence>
<dbReference type="Pfam" id="PF08244">
    <property type="entry name" value="Glyco_hydro_32C"/>
    <property type="match status" value="1"/>
</dbReference>
<dbReference type="PANTHER" id="PTHR42800:SF1">
    <property type="entry name" value="EXOINULINASE INUD (AFU_ORTHOLOGUE AFUA_5G00480)"/>
    <property type="match status" value="1"/>
</dbReference>
<evidence type="ECO:0000313" key="9">
    <source>
        <dbReference type="Proteomes" id="UP000318667"/>
    </source>
</evidence>
<name>A0A562K6L3_9BACI</name>
<dbReference type="RefSeq" id="WP_242020854.1">
    <property type="nucleotide sequence ID" value="NZ_CBCSDC010000025.1"/>
</dbReference>
<dbReference type="SUPFAM" id="SSF49899">
    <property type="entry name" value="Concanavalin A-like lectins/glucanases"/>
    <property type="match status" value="1"/>
</dbReference>
<dbReference type="FunFam" id="2.115.10.20:FF:000003">
    <property type="entry name" value="Levanbiose-producing levanase"/>
    <property type="match status" value="1"/>
</dbReference>
<evidence type="ECO:0000256" key="4">
    <source>
        <dbReference type="ARBA" id="ARBA00023295"/>
    </source>
</evidence>
<evidence type="ECO:0000256" key="2">
    <source>
        <dbReference type="ARBA" id="ARBA00022801"/>
    </source>
</evidence>
<evidence type="ECO:0000256" key="1">
    <source>
        <dbReference type="ARBA" id="ARBA00009902"/>
    </source>
</evidence>
<dbReference type="GO" id="GO:0005737">
    <property type="term" value="C:cytoplasm"/>
    <property type="evidence" value="ECO:0007669"/>
    <property type="project" value="TreeGrafter"/>
</dbReference>
<comment type="similarity">
    <text evidence="1 5">Belongs to the glycosyl hydrolase 32 family.</text>
</comment>
<dbReference type="PROSITE" id="PS00609">
    <property type="entry name" value="GLYCOSYL_HYDROL_F32"/>
    <property type="match status" value="1"/>
</dbReference>